<comment type="caution">
    <text evidence="4">The sequence shown here is derived from an EMBL/GenBank/DDBJ whole genome shotgun (WGS) entry which is preliminary data.</text>
</comment>
<dbReference type="CDD" id="cd01448">
    <property type="entry name" value="TST_Repeat_1"/>
    <property type="match status" value="1"/>
</dbReference>
<dbReference type="PANTHER" id="PTHR11364">
    <property type="entry name" value="THIOSULFATE SULFERTANSFERASE"/>
    <property type="match status" value="1"/>
</dbReference>
<dbReference type="RefSeq" id="WP_186771709.1">
    <property type="nucleotide sequence ID" value="NZ_JACOMF010000020.1"/>
</dbReference>
<feature type="domain" description="Rhodanese" evidence="3">
    <location>
        <begin position="55"/>
        <end position="150"/>
    </location>
</feature>
<dbReference type="Proteomes" id="UP000600101">
    <property type="component" value="Unassembled WGS sequence"/>
</dbReference>
<keyword evidence="2" id="KW-0677">Repeat</keyword>
<dbReference type="GO" id="GO:0004792">
    <property type="term" value="F:thiosulfate-cyanide sulfurtransferase activity"/>
    <property type="evidence" value="ECO:0007669"/>
    <property type="project" value="TreeGrafter"/>
</dbReference>
<keyword evidence="1" id="KW-0808">Transferase</keyword>
<dbReference type="CDD" id="cd01449">
    <property type="entry name" value="TST_Repeat_2"/>
    <property type="match status" value="1"/>
</dbReference>
<keyword evidence="5" id="KW-1185">Reference proteome</keyword>
<evidence type="ECO:0000256" key="1">
    <source>
        <dbReference type="ARBA" id="ARBA00022679"/>
    </source>
</evidence>
<dbReference type="PANTHER" id="PTHR11364:SF27">
    <property type="entry name" value="SULFURTRANSFERASE"/>
    <property type="match status" value="1"/>
</dbReference>
<reference evidence="4" key="1">
    <citation type="submission" date="2020-08" db="EMBL/GenBank/DDBJ databases">
        <authorList>
            <person name="Hu Y."/>
            <person name="Nguyen S.V."/>
            <person name="Li F."/>
            <person name="Fanning S."/>
        </authorList>
    </citation>
    <scope>NUCLEOTIDE SEQUENCE</scope>
    <source>
        <strain evidence="4">SYSU D8009</strain>
    </source>
</reference>
<accession>A0A9X0QZM0</accession>
<dbReference type="InterPro" id="IPR001763">
    <property type="entry name" value="Rhodanese-like_dom"/>
</dbReference>
<feature type="domain" description="Rhodanese" evidence="3">
    <location>
        <begin position="206"/>
        <end position="292"/>
    </location>
</feature>
<gene>
    <name evidence="4" type="ORF">H7965_16605</name>
</gene>
<dbReference type="EMBL" id="JACOMF010000020">
    <property type="protein sequence ID" value="MBC4016941.1"/>
    <property type="molecule type" value="Genomic_DNA"/>
</dbReference>
<evidence type="ECO:0000259" key="3">
    <source>
        <dbReference type="PROSITE" id="PS50206"/>
    </source>
</evidence>
<evidence type="ECO:0000313" key="4">
    <source>
        <dbReference type="EMBL" id="MBC4016941.1"/>
    </source>
</evidence>
<dbReference type="InterPro" id="IPR045078">
    <property type="entry name" value="TST/MPST-like"/>
</dbReference>
<dbReference type="InterPro" id="IPR036873">
    <property type="entry name" value="Rhodanese-like_dom_sf"/>
</dbReference>
<organism evidence="4 5">
    <name type="scientific">Siccirubricoccus deserti</name>
    <dbReference type="NCBI Taxonomy" id="2013562"/>
    <lineage>
        <taxon>Bacteria</taxon>
        <taxon>Pseudomonadati</taxon>
        <taxon>Pseudomonadota</taxon>
        <taxon>Alphaproteobacteria</taxon>
        <taxon>Acetobacterales</taxon>
        <taxon>Roseomonadaceae</taxon>
        <taxon>Siccirubricoccus</taxon>
    </lineage>
</organism>
<evidence type="ECO:0000256" key="2">
    <source>
        <dbReference type="ARBA" id="ARBA00022737"/>
    </source>
</evidence>
<dbReference type="PROSITE" id="PS50206">
    <property type="entry name" value="RHODANESE_3"/>
    <property type="match status" value="2"/>
</dbReference>
<dbReference type="SMART" id="SM00450">
    <property type="entry name" value="RHOD"/>
    <property type="match status" value="2"/>
</dbReference>
<dbReference type="Pfam" id="PF00581">
    <property type="entry name" value="Rhodanese"/>
    <property type="match status" value="2"/>
</dbReference>
<proteinExistence type="predicted"/>
<evidence type="ECO:0000313" key="5">
    <source>
        <dbReference type="Proteomes" id="UP000600101"/>
    </source>
</evidence>
<dbReference type="Gene3D" id="3.40.250.10">
    <property type="entry name" value="Rhodanese-like domain"/>
    <property type="match status" value="2"/>
</dbReference>
<dbReference type="AlphaFoldDB" id="A0A9X0QZM0"/>
<protein>
    <submittedName>
        <fullName evidence="4">Sulfurtransferase</fullName>
    </submittedName>
</protein>
<name>A0A9X0QZM0_9PROT</name>
<sequence length="294" mass="31814">MTAEPRFVHPDAIVDTQWLADHLGDPGLRVFDCTTYLLYETGTGRPYRIESGRGDYGKGHIPGSAFLDLQGELSDTSSRFNFTMPAAGDLAARFAMKGIGADSRVVLYSRKNMQWSTRVWWMLRAIGFDNAAILDGGFDKWSAEGRPTETAETRYPAATLTAKPRPGLFIDKDAVKAAIGDTGACTINALAPDLHKGDNPRYGRPGRIPGSVNVPVAEVVDATSLTFKPPAEVAARFADVGADPSKRILLYCGGGIAATLDAFLLHQLGYRDIAVYDASMSEWAKDEALPIERG</sequence>
<dbReference type="SUPFAM" id="SSF52821">
    <property type="entry name" value="Rhodanese/Cell cycle control phosphatase"/>
    <property type="match status" value="2"/>
</dbReference>